<dbReference type="Pfam" id="PF08044">
    <property type="entry name" value="DUF1707"/>
    <property type="match status" value="1"/>
</dbReference>
<protein>
    <submittedName>
        <fullName evidence="3">DUF1707 domain-containing protein</fullName>
    </submittedName>
</protein>
<dbReference type="RefSeq" id="WP_407705898.1">
    <property type="nucleotide sequence ID" value="NZ_BSBI01000002.1"/>
</dbReference>
<keyword evidence="4" id="KW-1185">Reference proteome</keyword>
<organism evidence="3 4">
    <name type="scientific">Streptomyces yaizuensis</name>
    <dbReference type="NCBI Taxonomy" id="2989713"/>
    <lineage>
        <taxon>Bacteria</taxon>
        <taxon>Bacillati</taxon>
        <taxon>Actinomycetota</taxon>
        <taxon>Actinomycetes</taxon>
        <taxon>Kitasatosporales</taxon>
        <taxon>Streptomycetaceae</taxon>
        <taxon>Streptomyces</taxon>
    </lineage>
</organism>
<evidence type="ECO:0000256" key="1">
    <source>
        <dbReference type="SAM" id="MobiDB-lite"/>
    </source>
</evidence>
<proteinExistence type="predicted"/>
<feature type="compositionally biased region" description="Basic and acidic residues" evidence="1">
    <location>
        <begin position="208"/>
        <end position="239"/>
    </location>
</feature>
<feature type="domain" description="DUF1707" evidence="2">
    <location>
        <begin position="7"/>
        <end position="59"/>
    </location>
</feature>
<name>A0ABQ5NT14_9ACTN</name>
<dbReference type="EMBL" id="BSBI01000002">
    <property type="protein sequence ID" value="GLF93511.1"/>
    <property type="molecule type" value="Genomic_DNA"/>
</dbReference>
<gene>
    <name evidence="3" type="ORF">SYYSPA8_04460</name>
</gene>
<feature type="compositionally biased region" description="Low complexity" evidence="1">
    <location>
        <begin position="240"/>
        <end position="257"/>
    </location>
</feature>
<evidence type="ECO:0000313" key="4">
    <source>
        <dbReference type="Proteomes" id="UP001291653"/>
    </source>
</evidence>
<evidence type="ECO:0000313" key="3">
    <source>
        <dbReference type="EMBL" id="GLF93511.1"/>
    </source>
</evidence>
<dbReference type="Proteomes" id="UP001291653">
    <property type="component" value="Unassembled WGS sequence"/>
</dbReference>
<evidence type="ECO:0000259" key="2">
    <source>
        <dbReference type="Pfam" id="PF08044"/>
    </source>
</evidence>
<dbReference type="PANTHER" id="PTHR40763:SF4">
    <property type="entry name" value="DUF1707 DOMAIN-CONTAINING PROTEIN"/>
    <property type="match status" value="1"/>
</dbReference>
<accession>A0ABQ5NT14</accession>
<sequence>MSELPDMRASDSERERIAERLREAVAEGRLTMEEFDERLDATYRARTHGELEPLVRDLPAPAGAGSVEPLPSSVPAVGGWQGRIGGTPTSRFGFAFWGGFGRKGTWTAPRRFTAVTLMGGGELDLRDARFEEREIVIRCFTVMGGMSVIVPPELTVDVTGAGFMGGFGESGVDAEPDPAAPRVRVTGFALMGGVGVVRKRTKAQKQRLKAERERERALERERRRAQKELPATERDRSGGAEETPGSAEGESSGGESS</sequence>
<dbReference type="InterPro" id="IPR012551">
    <property type="entry name" value="DUF1707_SHOCT-like"/>
</dbReference>
<comment type="caution">
    <text evidence="3">The sequence shown here is derived from an EMBL/GenBank/DDBJ whole genome shotgun (WGS) entry which is preliminary data.</text>
</comment>
<feature type="region of interest" description="Disordered" evidence="1">
    <location>
        <begin position="201"/>
        <end position="257"/>
    </location>
</feature>
<reference evidence="3 4" key="1">
    <citation type="submission" date="2022-10" db="EMBL/GenBank/DDBJ databases">
        <title>Draft genome sequence of Streptomyces sp. YSPA8.</title>
        <authorList>
            <person name="Moriuchi R."/>
            <person name="Dohra H."/>
            <person name="Yamamura H."/>
            <person name="Kodani S."/>
        </authorList>
    </citation>
    <scope>NUCLEOTIDE SEQUENCE [LARGE SCALE GENOMIC DNA]</scope>
    <source>
        <strain evidence="3 4">YSPA8</strain>
    </source>
</reference>
<dbReference type="PANTHER" id="PTHR40763">
    <property type="entry name" value="MEMBRANE PROTEIN-RELATED"/>
    <property type="match status" value="1"/>
</dbReference>